<accession>A0A2N0YY97</accession>
<protein>
    <submittedName>
        <fullName evidence="2">FAD-binding oxidoreductase</fullName>
    </submittedName>
</protein>
<dbReference type="Gene3D" id="3.50.50.60">
    <property type="entry name" value="FAD/NAD(P)-binding domain"/>
    <property type="match status" value="1"/>
</dbReference>
<dbReference type="PANTHER" id="PTHR13847:SF201">
    <property type="entry name" value="PUTATIBE OXIDOREDUCTASE"/>
    <property type="match status" value="1"/>
</dbReference>
<dbReference type="Proteomes" id="UP000233375">
    <property type="component" value="Unassembled WGS sequence"/>
</dbReference>
<dbReference type="OrthoDB" id="571248at2"/>
<evidence type="ECO:0000313" key="3">
    <source>
        <dbReference type="Proteomes" id="UP000233375"/>
    </source>
</evidence>
<dbReference type="EMBL" id="PISE01000045">
    <property type="protein sequence ID" value="PKG22234.1"/>
    <property type="molecule type" value="Genomic_DNA"/>
</dbReference>
<feature type="domain" description="FAD dependent oxidoreductase" evidence="1">
    <location>
        <begin position="32"/>
        <end position="385"/>
    </location>
</feature>
<name>A0A2N0YY97_9BACI</name>
<proteinExistence type="predicted"/>
<keyword evidence="3" id="KW-1185">Reference proteome</keyword>
<dbReference type="AlphaFoldDB" id="A0A2N0YY97"/>
<gene>
    <name evidence="2" type="ORF">CWS01_18210</name>
</gene>
<dbReference type="InterPro" id="IPR006076">
    <property type="entry name" value="FAD-dep_OxRdtase"/>
</dbReference>
<sequence length="401" mass="45648">MDLYKGSLYWPTTLANLEVPEYPILNKEVICDCLVIGGGMSGALCSYLLADESLDIILVDKRKVSTGSSSANTGLLQYANDKMLHEFAESIGEEKAVRFYKLCYEAMKKLQAVAESLDSDVQFQSRKSLYYATDKNDVEKLQKEYNLLKKHGFDAEYLIEEEIEKIYGFKKPAAILTTGDAEINPQMFVRELIKEAHQKNVQVFEHTKVTEEGFHNGYWKFTSDNGVIYAKKVIYSTGYEGINFAKKEGGELNRTYAIATSPLPEFSMWKDQCLIWETKRPYFYMRTTFDGRIVAGGLDEDQVEAPSDPEILARYGDNLLKRIKDHFPGYQVEADYVYGATFGESDDGMPYIGEHPEKKNIFYCLGYGGNGTVYSMFGAEILKDLIIYGNHPDWDLVRLDR</sequence>
<dbReference type="GO" id="GO:0005737">
    <property type="term" value="C:cytoplasm"/>
    <property type="evidence" value="ECO:0007669"/>
    <property type="project" value="TreeGrafter"/>
</dbReference>
<reference evidence="2 3" key="1">
    <citation type="journal article" date="2003" name="Int. J. Syst. Evol. Microbiol.">
        <title>Bacillus nealsonii sp. nov., isolated from a spacecraft-assembly facility, whose spores are gamma-radiation resistant.</title>
        <authorList>
            <person name="Venkateswaran K."/>
            <person name="Kempf M."/>
            <person name="Chen F."/>
            <person name="Satomi M."/>
            <person name="Nicholson W."/>
            <person name="Kern R."/>
        </authorList>
    </citation>
    <scope>NUCLEOTIDE SEQUENCE [LARGE SCALE GENOMIC DNA]</scope>
    <source>
        <strain evidence="2 3">FO-92</strain>
    </source>
</reference>
<dbReference type="SUPFAM" id="SSF51905">
    <property type="entry name" value="FAD/NAD(P)-binding domain"/>
    <property type="match status" value="1"/>
</dbReference>
<dbReference type="PANTHER" id="PTHR13847">
    <property type="entry name" value="SARCOSINE DEHYDROGENASE-RELATED"/>
    <property type="match status" value="1"/>
</dbReference>
<dbReference type="Pfam" id="PF01266">
    <property type="entry name" value="DAO"/>
    <property type="match status" value="1"/>
</dbReference>
<evidence type="ECO:0000259" key="1">
    <source>
        <dbReference type="Pfam" id="PF01266"/>
    </source>
</evidence>
<dbReference type="InterPro" id="IPR036188">
    <property type="entry name" value="FAD/NAD-bd_sf"/>
</dbReference>
<comment type="caution">
    <text evidence="2">The sequence shown here is derived from an EMBL/GenBank/DDBJ whole genome shotgun (WGS) entry which is preliminary data.</text>
</comment>
<dbReference type="RefSeq" id="WP_101178631.1">
    <property type="nucleotide sequence ID" value="NZ_PISE01000045.1"/>
</dbReference>
<dbReference type="Gene3D" id="3.30.9.10">
    <property type="entry name" value="D-Amino Acid Oxidase, subunit A, domain 2"/>
    <property type="match status" value="1"/>
</dbReference>
<organism evidence="2 3">
    <name type="scientific">Niallia nealsonii</name>
    <dbReference type="NCBI Taxonomy" id="115979"/>
    <lineage>
        <taxon>Bacteria</taxon>
        <taxon>Bacillati</taxon>
        <taxon>Bacillota</taxon>
        <taxon>Bacilli</taxon>
        <taxon>Bacillales</taxon>
        <taxon>Bacillaceae</taxon>
        <taxon>Niallia</taxon>
    </lineage>
</organism>
<evidence type="ECO:0000313" key="2">
    <source>
        <dbReference type="EMBL" id="PKG22234.1"/>
    </source>
</evidence>